<accession>A0AAV9X5G8</accession>
<keyword evidence="4" id="KW-0812">Transmembrane</keyword>
<comment type="subcellular location">
    <subcellularLocation>
        <location evidence="2 15">Mitochondrion outer membrane</location>
        <topology evidence="2 15">Single-pass type IV membrane protein</topology>
    </subcellularLocation>
</comment>
<dbReference type="Proteomes" id="UP001365542">
    <property type="component" value="Unassembled WGS sequence"/>
</dbReference>
<evidence type="ECO:0000256" key="2">
    <source>
        <dbReference type="ARBA" id="ARBA00004200"/>
    </source>
</evidence>
<dbReference type="Pfam" id="PF00071">
    <property type="entry name" value="Ras"/>
    <property type="match status" value="2"/>
</dbReference>
<keyword evidence="5" id="KW-0479">Metal-binding</keyword>
<keyword evidence="6" id="KW-0677">Repeat</keyword>
<comment type="caution">
    <text evidence="18">The sequence shown here is derived from an EMBL/GenBank/DDBJ whole genome shotgun (WGS) entry which is preliminary data.</text>
</comment>
<keyword evidence="12 15" id="KW-0496">Mitochondrion</keyword>
<dbReference type="Pfam" id="PF08355">
    <property type="entry name" value="EF_assoc_1"/>
    <property type="match status" value="1"/>
</dbReference>
<dbReference type="FunFam" id="1.10.238.10:FF:000127">
    <property type="entry name" value="Mitochondrial Rho GTPase"/>
    <property type="match status" value="1"/>
</dbReference>
<evidence type="ECO:0000256" key="11">
    <source>
        <dbReference type="ARBA" id="ARBA00022989"/>
    </source>
</evidence>
<dbReference type="PIRSF" id="PIRSF037488">
    <property type="entry name" value="Mt_Rho_GTPase"/>
    <property type="match status" value="1"/>
</dbReference>
<dbReference type="PRINTS" id="PR00449">
    <property type="entry name" value="RASTRNSFRMNG"/>
</dbReference>
<evidence type="ECO:0000259" key="17">
    <source>
        <dbReference type="PROSITE" id="PS51423"/>
    </source>
</evidence>
<dbReference type="PROSITE" id="PS50222">
    <property type="entry name" value="EF_HAND_2"/>
    <property type="match status" value="2"/>
</dbReference>
<feature type="domain" description="Miro" evidence="17">
    <location>
        <begin position="3"/>
        <end position="169"/>
    </location>
</feature>
<dbReference type="InterPro" id="IPR018247">
    <property type="entry name" value="EF_Hand_1_Ca_BS"/>
</dbReference>
<evidence type="ECO:0000256" key="5">
    <source>
        <dbReference type="ARBA" id="ARBA00022723"/>
    </source>
</evidence>
<dbReference type="SMART" id="SM00174">
    <property type="entry name" value="RHO"/>
    <property type="match status" value="1"/>
</dbReference>
<dbReference type="FunFam" id="3.40.50.300:FF:000553">
    <property type="entry name" value="Mitochondrial Rho GTPase"/>
    <property type="match status" value="1"/>
</dbReference>
<dbReference type="SMART" id="SM00175">
    <property type="entry name" value="RAB"/>
    <property type="match status" value="1"/>
</dbReference>
<dbReference type="InterPro" id="IPR027417">
    <property type="entry name" value="P-loop_NTPase"/>
</dbReference>
<dbReference type="InterPro" id="IPR013567">
    <property type="entry name" value="EF_hand_assoc_2"/>
</dbReference>
<keyword evidence="9 15" id="KW-0378">Hydrolase</keyword>
<gene>
    <name evidence="18" type="primary">GEM1</name>
    <name evidence="18" type="ORF">TWF694_011501</name>
</gene>
<evidence type="ECO:0000256" key="14">
    <source>
        <dbReference type="ARBA" id="ARBA00023136"/>
    </source>
</evidence>
<evidence type="ECO:0000256" key="9">
    <source>
        <dbReference type="ARBA" id="ARBA00022801"/>
    </source>
</evidence>
<dbReference type="SUPFAM" id="SSF47473">
    <property type="entry name" value="EF-hand"/>
    <property type="match status" value="1"/>
</dbReference>
<dbReference type="GO" id="GO:0003924">
    <property type="term" value="F:GTPase activity"/>
    <property type="evidence" value="ECO:0007669"/>
    <property type="project" value="InterPro"/>
</dbReference>
<dbReference type="PANTHER" id="PTHR46819:SF1">
    <property type="entry name" value="EF-HAND CALCIUM-BINDING DOMAIN-CONTAINING PROTEIN 7"/>
    <property type="match status" value="1"/>
</dbReference>
<proteinExistence type="inferred from homology"/>
<feature type="domain" description="EF-hand" evidence="16">
    <location>
        <begin position="305"/>
        <end position="340"/>
    </location>
</feature>
<dbReference type="SUPFAM" id="SSF52540">
    <property type="entry name" value="P-loop containing nucleoside triphosphate hydrolases"/>
    <property type="match status" value="2"/>
</dbReference>
<evidence type="ECO:0000256" key="15">
    <source>
        <dbReference type="PIRNR" id="PIRNR037488"/>
    </source>
</evidence>
<keyword evidence="19" id="KW-1185">Reference proteome</keyword>
<keyword evidence="8 15" id="KW-1000">Mitochondrion outer membrane</keyword>
<dbReference type="InterPro" id="IPR052266">
    <property type="entry name" value="Miro-EF-hand_domain"/>
</dbReference>
<organism evidence="18 19">
    <name type="scientific">Orbilia ellipsospora</name>
    <dbReference type="NCBI Taxonomy" id="2528407"/>
    <lineage>
        <taxon>Eukaryota</taxon>
        <taxon>Fungi</taxon>
        <taxon>Dikarya</taxon>
        <taxon>Ascomycota</taxon>
        <taxon>Pezizomycotina</taxon>
        <taxon>Orbiliomycetes</taxon>
        <taxon>Orbiliales</taxon>
        <taxon>Orbiliaceae</taxon>
        <taxon>Orbilia</taxon>
    </lineage>
</organism>
<evidence type="ECO:0000256" key="1">
    <source>
        <dbReference type="ARBA" id="ARBA00003481"/>
    </source>
</evidence>
<dbReference type="Gene3D" id="1.10.238.10">
    <property type="entry name" value="EF-hand"/>
    <property type="match status" value="2"/>
</dbReference>
<dbReference type="AlphaFoldDB" id="A0AAV9X5G8"/>
<dbReference type="GO" id="GO:0005525">
    <property type="term" value="F:GTP binding"/>
    <property type="evidence" value="ECO:0007669"/>
    <property type="project" value="UniProtKB-KW"/>
</dbReference>
<comment type="function">
    <text evidence="1 15">Mitochondrial GTPase involved in mitochondrial trafficking. Probably involved in control of anterograde transport of mitochondria and their subcellular distribution.</text>
</comment>
<keyword evidence="11" id="KW-1133">Transmembrane helix</keyword>
<dbReference type="FunFam" id="1.10.238.10:FF:000185">
    <property type="entry name" value="Mitochondrial Rho GTPase"/>
    <property type="match status" value="1"/>
</dbReference>
<dbReference type="InterPro" id="IPR002048">
    <property type="entry name" value="EF_hand_dom"/>
</dbReference>
<evidence type="ECO:0000259" key="16">
    <source>
        <dbReference type="PROSITE" id="PS50222"/>
    </source>
</evidence>
<feature type="domain" description="Miro" evidence="17">
    <location>
        <begin position="420"/>
        <end position="584"/>
    </location>
</feature>
<dbReference type="EMBL" id="JAVHJO010000009">
    <property type="protein sequence ID" value="KAK6537310.1"/>
    <property type="molecule type" value="Genomic_DNA"/>
</dbReference>
<dbReference type="PROSITE" id="PS00018">
    <property type="entry name" value="EF_HAND_1"/>
    <property type="match status" value="1"/>
</dbReference>
<evidence type="ECO:0000256" key="6">
    <source>
        <dbReference type="ARBA" id="ARBA00022737"/>
    </source>
</evidence>
<dbReference type="GO" id="GO:0007005">
    <property type="term" value="P:mitochondrion organization"/>
    <property type="evidence" value="ECO:0007669"/>
    <property type="project" value="InterPro"/>
</dbReference>
<dbReference type="Pfam" id="PF08356">
    <property type="entry name" value="EF_assoc_2"/>
    <property type="match status" value="1"/>
</dbReference>
<comment type="similarity">
    <text evidence="3 15">Belongs to the mitochondrial Rho GTPase family.</text>
</comment>
<evidence type="ECO:0000313" key="19">
    <source>
        <dbReference type="Proteomes" id="UP001365542"/>
    </source>
</evidence>
<reference evidence="18 19" key="1">
    <citation type="submission" date="2019-10" db="EMBL/GenBank/DDBJ databases">
        <authorList>
            <person name="Palmer J.M."/>
        </authorList>
    </citation>
    <scope>NUCLEOTIDE SEQUENCE [LARGE SCALE GENOMIC DNA]</scope>
    <source>
        <strain evidence="18 19">TWF694</strain>
    </source>
</reference>
<evidence type="ECO:0000256" key="7">
    <source>
        <dbReference type="ARBA" id="ARBA00022741"/>
    </source>
</evidence>
<evidence type="ECO:0000256" key="3">
    <source>
        <dbReference type="ARBA" id="ARBA00007981"/>
    </source>
</evidence>
<keyword evidence="14 15" id="KW-0472">Membrane</keyword>
<protein>
    <recommendedName>
        <fullName evidence="15">Mitochondrial Rho GTPase</fullName>
        <ecNumber evidence="15">3.6.5.-</ecNumber>
    </recommendedName>
</protein>
<dbReference type="InterPro" id="IPR011992">
    <property type="entry name" value="EF-hand-dom_pair"/>
</dbReference>
<dbReference type="EC" id="3.6.5.-" evidence="15"/>
<keyword evidence="10 15" id="KW-0106">Calcium</keyword>
<dbReference type="InterPro" id="IPR020860">
    <property type="entry name" value="MIRO_dom"/>
</dbReference>
<dbReference type="InterPro" id="IPR013566">
    <property type="entry name" value="EF_hand_assoc_1"/>
</dbReference>
<dbReference type="InterPro" id="IPR021181">
    <property type="entry name" value="Miro"/>
</dbReference>
<name>A0AAV9X5G8_9PEZI</name>
<dbReference type="Gene3D" id="3.40.50.300">
    <property type="entry name" value="P-loop containing nucleotide triphosphate hydrolases"/>
    <property type="match status" value="2"/>
</dbReference>
<evidence type="ECO:0000256" key="13">
    <source>
        <dbReference type="ARBA" id="ARBA00023134"/>
    </source>
</evidence>
<keyword evidence="7 15" id="KW-0547">Nucleotide-binding</keyword>
<dbReference type="SMART" id="SM00054">
    <property type="entry name" value="EFh"/>
    <property type="match status" value="2"/>
</dbReference>
<dbReference type="PROSITE" id="PS51423">
    <property type="entry name" value="MIRO"/>
    <property type="match status" value="2"/>
</dbReference>
<dbReference type="PANTHER" id="PTHR46819">
    <property type="entry name" value="EF-HAND CALCIUM-BINDING DOMAIN-CONTAINING PROTEIN 7"/>
    <property type="match status" value="1"/>
</dbReference>
<dbReference type="InterPro" id="IPR001806">
    <property type="entry name" value="Small_GTPase"/>
</dbReference>
<evidence type="ECO:0000256" key="8">
    <source>
        <dbReference type="ARBA" id="ARBA00022787"/>
    </source>
</evidence>
<dbReference type="SMART" id="SM00173">
    <property type="entry name" value="RAS"/>
    <property type="match status" value="1"/>
</dbReference>
<dbReference type="GO" id="GO:0005509">
    <property type="term" value="F:calcium ion binding"/>
    <property type="evidence" value="ECO:0007669"/>
    <property type="project" value="InterPro"/>
</dbReference>
<feature type="domain" description="EF-hand" evidence="16">
    <location>
        <begin position="185"/>
        <end position="220"/>
    </location>
</feature>
<evidence type="ECO:0000313" key="18">
    <source>
        <dbReference type="EMBL" id="KAK6537310.1"/>
    </source>
</evidence>
<evidence type="ECO:0000256" key="4">
    <source>
        <dbReference type="ARBA" id="ARBA00022692"/>
    </source>
</evidence>
<evidence type="ECO:0000256" key="12">
    <source>
        <dbReference type="ARBA" id="ARBA00023128"/>
    </source>
</evidence>
<dbReference type="CDD" id="cd01892">
    <property type="entry name" value="Miro2"/>
    <property type="match status" value="1"/>
</dbReference>
<keyword evidence="13 15" id="KW-0342">GTP-binding</keyword>
<evidence type="ECO:0000256" key="10">
    <source>
        <dbReference type="ARBA" id="ARBA00022837"/>
    </source>
</evidence>
<dbReference type="GO" id="GO:0005741">
    <property type="term" value="C:mitochondrial outer membrane"/>
    <property type="evidence" value="ECO:0007669"/>
    <property type="project" value="UniProtKB-SubCell"/>
</dbReference>
<sequence length="647" mass="72341">MMGAEVRICVCGDEATGKSSLIMSLWKDEAIPTFSGTVLPMVTMSLGIESPISTTIVDTSPMPQDRNTLKREIRKANVILLVYSDHYSCERITLFWLPFLRSLGVNLPVVLCANKSDLRPDVDVAQVVEEEMMPIMQEFKEIDSCIRSSAKDHKNVDEVFYLCQKAVTQPIAPLYDSKEQNLKPAAVEALRRIFFLCDTDQDGILNDEEIARFQKRCFNKPLDPMELEEIKHTLHKISSECVTETGITEKGFVLLNRLYAEQGRHETTWAILRTFHYTDSLSLKESFLHPKFEVPPFSSAELSPAGYRFFVDLFLLFDKDNDGGLNPTELSSLFRPTPGLPPPWVSTNFPSSTVRTEGGHITLQGWLAQWSMTTFEDPKTTLAYLAYLGFEATTSSGNCTAALKLTKPRKRRRRTHKVERSVVHAYVIGSPSSGKSSLLDALLNRPFNPTYHPTIKPLTAVNSVELPLGKQVYLILSELGELEPAILENSQRLENCDVIVYTYDSSNPDSFEHIISLRQNHPKLDELPCIYVALKADLDKTTQRSPIQPDQYTEEMGMPPPVHVSVRWSSVAELFVQIAEAALSPASNFPRTEPEPVDRSSLYLAAGVTVCTACAFLYIWRKASPATFGAGLGWMKQGWIGGWGGGS</sequence>